<proteinExistence type="predicted"/>
<organism evidence="1 2">
    <name type="scientific">Dichanthelium oligosanthes</name>
    <dbReference type="NCBI Taxonomy" id="888268"/>
    <lineage>
        <taxon>Eukaryota</taxon>
        <taxon>Viridiplantae</taxon>
        <taxon>Streptophyta</taxon>
        <taxon>Embryophyta</taxon>
        <taxon>Tracheophyta</taxon>
        <taxon>Spermatophyta</taxon>
        <taxon>Magnoliopsida</taxon>
        <taxon>Liliopsida</taxon>
        <taxon>Poales</taxon>
        <taxon>Poaceae</taxon>
        <taxon>PACMAD clade</taxon>
        <taxon>Panicoideae</taxon>
        <taxon>Panicodae</taxon>
        <taxon>Paniceae</taxon>
        <taxon>Dichantheliinae</taxon>
        <taxon>Dichanthelium</taxon>
    </lineage>
</organism>
<reference evidence="1 2" key="1">
    <citation type="submission" date="2016-09" db="EMBL/GenBank/DDBJ databases">
        <title>The draft genome of Dichanthelium oligosanthes: A C3 panicoid grass species.</title>
        <authorList>
            <person name="Studer A.J."/>
            <person name="Schnable J.C."/>
            <person name="Brutnell T.P."/>
        </authorList>
    </citation>
    <scope>NUCLEOTIDE SEQUENCE [LARGE SCALE GENOMIC DNA]</scope>
    <source>
        <strain evidence="2">cv. Kellogg 1175</strain>
        <tissue evidence="1">Leaf</tissue>
    </source>
</reference>
<accession>A0A1E5VBX6</accession>
<protein>
    <submittedName>
        <fullName evidence="1">Uncharacterized protein</fullName>
    </submittedName>
</protein>
<evidence type="ECO:0000313" key="2">
    <source>
        <dbReference type="Proteomes" id="UP000095767"/>
    </source>
</evidence>
<comment type="caution">
    <text evidence="1">The sequence shown here is derived from an EMBL/GenBank/DDBJ whole genome shotgun (WGS) entry which is preliminary data.</text>
</comment>
<sequence length="96" mass="11417">LLKIKLFGNKKKVRQDFRCFCFEMVIDSDLTNHKDFIDDIVNKYPPCYLEVAHAQYYDHVMKSFPEVETDQQLMCMFEKHSKTKVVDMFISHCDAS</sequence>
<dbReference type="EMBL" id="LWDX02044742">
    <property type="protein sequence ID" value="OEL22652.1"/>
    <property type="molecule type" value="Genomic_DNA"/>
</dbReference>
<feature type="non-terminal residue" evidence="1">
    <location>
        <position position="1"/>
    </location>
</feature>
<dbReference type="Proteomes" id="UP000095767">
    <property type="component" value="Unassembled WGS sequence"/>
</dbReference>
<dbReference type="OrthoDB" id="682203at2759"/>
<gene>
    <name evidence="1" type="ORF">BAE44_0016330</name>
</gene>
<name>A0A1E5VBX6_9POAL</name>
<dbReference type="AlphaFoldDB" id="A0A1E5VBX6"/>
<keyword evidence="2" id="KW-1185">Reference proteome</keyword>
<evidence type="ECO:0000313" key="1">
    <source>
        <dbReference type="EMBL" id="OEL22652.1"/>
    </source>
</evidence>